<keyword evidence="2" id="KW-1185">Reference proteome</keyword>
<sequence length="67" mass="7907">MYPHIYPSARTLNLLVGEAYNSEEAKEGSVRWRLNPRRKQSAIEANEEQQLRDHLQRVNMIPIEDDE</sequence>
<accession>A0AAP0PUR7</accession>
<dbReference type="Proteomes" id="UP001419268">
    <property type="component" value="Unassembled WGS sequence"/>
</dbReference>
<evidence type="ECO:0000313" key="1">
    <source>
        <dbReference type="EMBL" id="KAK9157237.1"/>
    </source>
</evidence>
<gene>
    <name evidence="1" type="ORF">Scep_003811</name>
</gene>
<protein>
    <submittedName>
        <fullName evidence="1">Uncharacterized protein</fullName>
    </submittedName>
</protein>
<reference evidence="1 2" key="1">
    <citation type="submission" date="2024-01" db="EMBL/GenBank/DDBJ databases">
        <title>Genome assemblies of Stephania.</title>
        <authorList>
            <person name="Yang L."/>
        </authorList>
    </citation>
    <scope>NUCLEOTIDE SEQUENCE [LARGE SCALE GENOMIC DNA]</scope>
    <source>
        <strain evidence="1">JXDWG</strain>
        <tissue evidence="1">Leaf</tissue>
    </source>
</reference>
<comment type="caution">
    <text evidence="1">The sequence shown here is derived from an EMBL/GenBank/DDBJ whole genome shotgun (WGS) entry which is preliminary data.</text>
</comment>
<dbReference type="AlphaFoldDB" id="A0AAP0PUR7"/>
<dbReference type="EMBL" id="JBBNAG010000002">
    <property type="protein sequence ID" value="KAK9157237.1"/>
    <property type="molecule type" value="Genomic_DNA"/>
</dbReference>
<proteinExistence type="predicted"/>
<evidence type="ECO:0000313" key="2">
    <source>
        <dbReference type="Proteomes" id="UP001419268"/>
    </source>
</evidence>
<organism evidence="1 2">
    <name type="scientific">Stephania cephalantha</name>
    <dbReference type="NCBI Taxonomy" id="152367"/>
    <lineage>
        <taxon>Eukaryota</taxon>
        <taxon>Viridiplantae</taxon>
        <taxon>Streptophyta</taxon>
        <taxon>Embryophyta</taxon>
        <taxon>Tracheophyta</taxon>
        <taxon>Spermatophyta</taxon>
        <taxon>Magnoliopsida</taxon>
        <taxon>Ranunculales</taxon>
        <taxon>Menispermaceae</taxon>
        <taxon>Menispermoideae</taxon>
        <taxon>Cissampelideae</taxon>
        <taxon>Stephania</taxon>
    </lineage>
</organism>
<name>A0AAP0PUR7_9MAGN</name>